<proteinExistence type="inferred from homology"/>
<dbReference type="SUPFAM" id="SSF52540">
    <property type="entry name" value="P-loop containing nucleoside triphosphate hydrolases"/>
    <property type="match status" value="1"/>
</dbReference>
<evidence type="ECO:0000313" key="2">
    <source>
        <dbReference type="EMBL" id="SVD42961.1"/>
    </source>
</evidence>
<sequence length="192" mass="22625">KNEVIESQNKNWDEVAKSLTLEIPNNKTVWYQKHMAQHNLENFDLSWTKNLSNCFLIRDPKEVIYSFIQKFELKSAKQLGFLQQMELFNLIKNRDNTDPIVIDSKDILIDPKGVLSKFCNKIGIPFFEEMLNWPTGPRKTDGVWGKHWYKNVEGSTGFNSYNPKEIELPSKYQSIYKDCLMVYNEIYSCRII</sequence>
<name>A0A382VAQ2_9ZZZZ</name>
<dbReference type="InterPro" id="IPR050571">
    <property type="entry name" value="Class-IV_PLP-Dep_Aminotrnsfr"/>
</dbReference>
<evidence type="ECO:0000256" key="1">
    <source>
        <dbReference type="ARBA" id="ARBA00009320"/>
    </source>
</evidence>
<dbReference type="InterPro" id="IPR027417">
    <property type="entry name" value="P-loop_NTPase"/>
</dbReference>
<accession>A0A382VAQ2</accession>
<gene>
    <name evidence="2" type="ORF">METZ01_LOCUS395815</name>
</gene>
<dbReference type="PANTHER" id="PTHR42743:SF11">
    <property type="entry name" value="AMINODEOXYCHORISMATE LYASE"/>
    <property type="match status" value="1"/>
</dbReference>
<reference evidence="2" key="1">
    <citation type="submission" date="2018-05" db="EMBL/GenBank/DDBJ databases">
        <authorList>
            <person name="Lanie J.A."/>
            <person name="Ng W.-L."/>
            <person name="Kazmierczak K.M."/>
            <person name="Andrzejewski T.M."/>
            <person name="Davidsen T.M."/>
            <person name="Wayne K.J."/>
            <person name="Tettelin H."/>
            <person name="Glass J.I."/>
            <person name="Rusch D."/>
            <person name="Podicherti R."/>
            <person name="Tsui H.-C.T."/>
            <person name="Winkler M.E."/>
        </authorList>
    </citation>
    <scope>NUCLEOTIDE SEQUENCE</scope>
</reference>
<feature type="non-terminal residue" evidence="2">
    <location>
        <position position="1"/>
    </location>
</feature>
<protein>
    <recommendedName>
        <fullName evidence="3">Sulfotransferase domain-containing protein</fullName>
    </recommendedName>
</protein>
<evidence type="ECO:0008006" key="3">
    <source>
        <dbReference type="Google" id="ProtNLM"/>
    </source>
</evidence>
<organism evidence="2">
    <name type="scientific">marine metagenome</name>
    <dbReference type="NCBI Taxonomy" id="408172"/>
    <lineage>
        <taxon>unclassified sequences</taxon>
        <taxon>metagenomes</taxon>
        <taxon>ecological metagenomes</taxon>
    </lineage>
</organism>
<comment type="similarity">
    <text evidence="1">Belongs to the class-IV pyridoxal-phosphate-dependent aminotransferase family.</text>
</comment>
<dbReference type="GO" id="GO:0019752">
    <property type="term" value="P:carboxylic acid metabolic process"/>
    <property type="evidence" value="ECO:0007669"/>
    <property type="project" value="TreeGrafter"/>
</dbReference>
<dbReference type="PANTHER" id="PTHR42743">
    <property type="entry name" value="AMINO-ACID AMINOTRANSFERASE"/>
    <property type="match status" value="1"/>
</dbReference>
<dbReference type="Gene3D" id="3.40.50.300">
    <property type="entry name" value="P-loop containing nucleotide triphosphate hydrolases"/>
    <property type="match status" value="1"/>
</dbReference>
<dbReference type="EMBL" id="UINC01150094">
    <property type="protein sequence ID" value="SVD42961.1"/>
    <property type="molecule type" value="Genomic_DNA"/>
</dbReference>
<dbReference type="AlphaFoldDB" id="A0A382VAQ2"/>
<dbReference type="Pfam" id="PF19798">
    <property type="entry name" value="Sulfotransfer_5"/>
    <property type="match status" value="1"/>
</dbReference>